<dbReference type="EMBL" id="JAUKTV010000002">
    <property type="protein sequence ID" value="KAK0744530.1"/>
    <property type="molecule type" value="Genomic_DNA"/>
</dbReference>
<comment type="caution">
    <text evidence="1">The sequence shown here is derived from an EMBL/GenBank/DDBJ whole genome shotgun (WGS) entry which is preliminary data.</text>
</comment>
<evidence type="ECO:0000313" key="1">
    <source>
        <dbReference type="EMBL" id="KAK0744530.1"/>
    </source>
</evidence>
<name>A0AA40ESC5_9PEZI</name>
<dbReference type="AlphaFoldDB" id="A0AA40ESC5"/>
<dbReference type="Proteomes" id="UP001172159">
    <property type="component" value="Unassembled WGS sequence"/>
</dbReference>
<proteinExistence type="predicted"/>
<sequence length="62" mass="7153">MLFPDHGMTRLFWPLPCKDALTHLFLNLMPDFKDSSLELSWAKTILNLTAKAGQIRHVVYLP</sequence>
<gene>
    <name evidence="1" type="ORF">B0T21DRAFT_357953</name>
</gene>
<accession>A0AA40ESC5</accession>
<protein>
    <submittedName>
        <fullName evidence="1">Uncharacterized protein</fullName>
    </submittedName>
</protein>
<evidence type="ECO:0000313" key="2">
    <source>
        <dbReference type="Proteomes" id="UP001172159"/>
    </source>
</evidence>
<reference evidence="1" key="1">
    <citation type="submission" date="2023-06" db="EMBL/GenBank/DDBJ databases">
        <title>Genome-scale phylogeny and comparative genomics of the fungal order Sordariales.</title>
        <authorList>
            <consortium name="Lawrence Berkeley National Laboratory"/>
            <person name="Hensen N."/>
            <person name="Bonometti L."/>
            <person name="Westerberg I."/>
            <person name="Brannstrom I.O."/>
            <person name="Guillou S."/>
            <person name="Cros-Aarteil S."/>
            <person name="Calhoun S."/>
            <person name="Haridas S."/>
            <person name="Kuo A."/>
            <person name="Mondo S."/>
            <person name="Pangilinan J."/>
            <person name="Riley R."/>
            <person name="Labutti K."/>
            <person name="Andreopoulos B."/>
            <person name="Lipzen A."/>
            <person name="Chen C."/>
            <person name="Yanf M."/>
            <person name="Daum C."/>
            <person name="Ng V."/>
            <person name="Clum A."/>
            <person name="Steindorff A."/>
            <person name="Ohm R."/>
            <person name="Martin F."/>
            <person name="Silar P."/>
            <person name="Natvig D."/>
            <person name="Lalanne C."/>
            <person name="Gautier V."/>
            <person name="Ament-Velasquez S.L."/>
            <person name="Kruys A."/>
            <person name="Hutchinson M.I."/>
            <person name="Powell A.J."/>
            <person name="Barry K."/>
            <person name="Miller A.N."/>
            <person name="Grigoriev I.V."/>
            <person name="Debuchy R."/>
            <person name="Gladieux P."/>
            <person name="Thoren M.H."/>
            <person name="Johannesson H."/>
        </authorList>
    </citation>
    <scope>NUCLEOTIDE SEQUENCE</scope>
    <source>
        <strain evidence="1">CBS 540.89</strain>
    </source>
</reference>
<keyword evidence="2" id="KW-1185">Reference proteome</keyword>
<organism evidence="1 2">
    <name type="scientific">Apiosordaria backusii</name>
    <dbReference type="NCBI Taxonomy" id="314023"/>
    <lineage>
        <taxon>Eukaryota</taxon>
        <taxon>Fungi</taxon>
        <taxon>Dikarya</taxon>
        <taxon>Ascomycota</taxon>
        <taxon>Pezizomycotina</taxon>
        <taxon>Sordariomycetes</taxon>
        <taxon>Sordariomycetidae</taxon>
        <taxon>Sordariales</taxon>
        <taxon>Lasiosphaeriaceae</taxon>
        <taxon>Apiosordaria</taxon>
    </lineage>
</organism>